<reference evidence="4" key="1">
    <citation type="submission" date="2021-01" db="EMBL/GenBank/DDBJ databases">
        <authorList>
            <person name="Li R."/>
            <person name="Bekaert M."/>
        </authorList>
    </citation>
    <scope>NUCLEOTIDE SEQUENCE</scope>
    <source>
        <strain evidence="4">Farmed</strain>
    </source>
</reference>
<evidence type="ECO:0000256" key="1">
    <source>
        <dbReference type="ARBA" id="ARBA00022555"/>
    </source>
</evidence>
<keyword evidence="1" id="KW-0820">tRNA-binding</keyword>
<accession>A0A812DBS5</accession>
<dbReference type="OrthoDB" id="1711136at2759"/>
<keyword evidence="3" id="KW-0694">RNA-binding</keyword>
<dbReference type="GO" id="GO:0000049">
    <property type="term" value="F:tRNA binding"/>
    <property type="evidence" value="ECO:0007669"/>
    <property type="project" value="UniProtKB-KW"/>
</dbReference>
<dbReference type="PANTHER" id="PTHR17224">
    <property type="entry name" value="PEPTIDYL-TRNA HYDROLASE"/>
    <property type="match status" value="1"/>
</dbReference>
<organism evidence="4 5">
    <name type="scientific">Acanthosepion pharaonis</name>
    <name type="common">Pharaoh cuttlefish</name>
    <name type="synonym">Sepia pharaonis</name>
    <dbReference type="NCBI Taxonomy" id="158019"/>
    <lineage>
        <taxon>Eukaryota</taxon>
        <taxon>Metazoa</taxon>
        <taxon>Spiralia</taxon>
        <taxon>Lophotrochozoa</taxon>
        <taxon>Mollusca</taxon>
        <taxon>Cephalopoda</taxon>
        <taxon>Coleoidea</taxon>
        <taxon>Decapodiformes</taxon>
        <taxon>Sepiida</taxon>
        <taxon>Sepiina</taxon>
        <taxon>Sepiidae</taxon>
        <taxon>Acanthosepion</taxon>
    </lineage>
</organism>
<evidence type="ECO:0000313" key="5">
    <source>
        <dbReference type="Proteomes" id="UP000597762"/>
    </source>
</evidence>
<evidence type="ECO:0000256" key="2">
    <source>
        <dbReference type="ARBA" id="ARBA00022801"/>
    </source>
</evidence>
<dbReference type="EC" id="3.1.1.29" evidence="4"/>
<proteinExistence type="predicted"/>
<sequence>MSKVIKTIIEKRTNNLSYEASKLQCDKPNIRSTTEKFMIVGLGNNKSSQTRHSVGLQVLDCLADKLNLDWVDDIDNVAGHFAMRNLDDVSLILLKPQLPMMVNGTSVSKAARHFCVPPENVYLIHDDIAHKIGKITLKDGGCANGHNGVRSVLHALDTEKLTRLKIGIDCPPTKDKVALYLNEQFSPAEQQILGDVLEFNYKLFFLFLLPCSSIDCLFIALTSS</sequence>
<dbReference type="AlphaFoldDB" id="A0A812DBS5"/>
<dbReference type="InterPro" id="IPR001328">
    <property type="entry name" value="Pept_tRNA_hydro"/>
</dbReference>
<dbReference type="NCBIfam" id="TIGR00447">
    <property type="entry name" value="pth"/>
    <property type="match status" value="1"/>
</dbReference>
<dbReference type="Pfam" id="PF01195">
    <property type="entry name" value="Pept_tRNA_hydro"/>
    <property type="match status" value="1"/>
</dbReference>
<dbReference type="Gene3D" id="3.40.50.1470">
    <property type="entry name" value="Peptidyl-tRNA hydrolase"/>
    <property type="match status" value="1"/>
</dbReference>
<dbReference type="Proteomes" id="UP000597762">
    <property type="component" value="Unassembled WGS sequence"/>
</dbReference>
<keyword evidence="2 4" id="KW-0378">Hydrolase</keyword>
<evidence type="ECO:0000313" key="4">
    <source>
        <dbReference type="EMBL" id="CAE1297962.1"/>
    </source>
</evidence>
<name>A0A812DBS5_ACAPH</name>
<gene>
    <name evidence="4" type="ORF">SPHA_52330</name>
</gene>
<comment type="caution">
    <text evidence="4">The sequence shown here is derived from an EMBL/GenBank/DDBJ whole genome shotgun (WGS) entry which is preliminary data.</text>
</comment>
<dbReference type="PANTHER" id="PTHR17224:SF1">
    <property type="entry name" value="PEPTIDYL-TRNA HYDROLASE"/>
    <property type="match status" value="1"/>
</dbReference>
<keyword evidence="5" id="KW-1185">Reference proteome</keyword>
<dbReference type="InterPro" id="IPR036416">
    <property type="entry name" value="Pept_tRNA_hydro_sf"/>
</dbReference>
<dbReference type="SUPFAM" id="SSF53178">
    <property type="entry name" value="Peptidyl-tRNA hydrolase-like"/>
    <property type="match status" value="1"/>
</dbReference>
<dbReference type="GO" id="GO:0004045">
    <property type="term" value="F:peptidyl-tRNA hydrolase activity"/>
    <property type="evidence" value="ECO:0007669"/>
    <property type="project" value="UniProtKB-EC"/>
</dbReference>
<protein>
    <submittedName>
        <fullName evidence="4">PTH1</fullName>
        <ecNumber evidence="4">3.1.1.29</ecNumber>
    </submittedName>
</protein>
<evidence type="ECO:0000256" key="3">
    <source>
        <dbReference type="ARBA" id="ARBA00022884"/>
    </source>
</evidence>
<dbReference type="EMBL" id="CAHIKZ030003245">
    <property type="protein sequence ID" value="CAE1297962.1"/>
    <property type="molecule type" value="Genomic_DNA"/>
</dbReference>